<dbReference type="AlphaFoldDB" id="A0A6G0SUW6"/>
<dbReference type="Proteomes" id="UP000475862">
    <property type="component" value="Unassembled WGS sequence"/>
</dbReference>
<proteinExistence type="predicted"/>
<evidence type="ECO:0000313" key="3">
    <source>
        <dbReference type="Proteomes" id="UP000475862"/>
    </source>
</evidence>
<accession>A0A6G0SUW6</accession>
<keyword evidence="3" id="KW-1185">Reference proteome</keyword>
<protein>
    <submittedName>
        <fullName evidence="2">Uncharacterized protein</fullName>
    </submittedName>
</protein>
<dbReference type="EMBL" id="VYZN01001862">
    <property type="protein sequence ID" value="KAE9521895.1"/>
    <property type="molecule type" value="Genomic_DNA"/>
</dbReference>
<gene>
    <name evidence="2" type="ORF">AGLY_017702</name>
</gene>
<dbReference type="OrthoDB" id="6627908at2759"/>
<name>A0A6G0SUW6_APHGL</name>
<evidence type="ECO:0000313" key="2">
    <source>
        <dbReference type="EMBL" id="KAE9521895.1"/>
    </source>
</evidence>
<sequence>MAGSFANMDAINKKKNFTYIPPTLPTELVDTTSYTIDFAARKFVHIGIDPSEKFQVTVHLLTSSRHVKITPDFLKRIFSLMGNILSFVLEQPVKYKRMLFLETKLYKISSTVYGGENVLVIESKTQDGCRVLLNREDLIHLQYLEWCIFKTITRKSIITQPAVLKQFDLFLNYIDVESLKVDPPPKKPDEMMTFIKNIRDESVISKIPKNDVNFISQLKMYASSQLAEHWEQRCNGEMSPELFTESEMKLISPPRYSSMSPMHENLSQARVADEERGMEEFLTQAKWSPIRKTESLPIDEPESPPPRIMDTLPTYCFDPDNFAQPPPWYTAPEYNESSPTSPAVDENDGPTSFNRSPSILDFTGGIGMKKLKKRNAKRKLFLNDIV</sequence>
<comment type="caution">
    <text evidence="2">The sequence shown here is derived from an EMBL/GenBank/DDBJ whole genome shotgun (WGS) entry which is preliminary data.</text>
</comment>
<feature type="region of interest" description="Disordered" evidence="1">
    <location>
        <begin position="328"/>
        <end position="358"/>
    </location>
</feature>
<organism evidence="2 3">
    <name type="scientific">Aphis glycines</name>
    <name type="common">Soybean aphid</name>
    <dbReference type="NCBI Taxonomy" id="307491"/>
    <lineage>
        <taxon>Eukaryota</taxon>
        <taxon>Metazoa</taxon>
        <taxon>Ecdysozoa</taxon>
        <taxon>Arthropoda</taxon>
        <taxon>Hexapoda</taxon>
        <taxon>Insecta</taxon>
        <taxon>Pterygota</taxon>
        <taxon>Neoptera</taxon>
        <taxon>Paraneoptera</taxon>
        <taxon>Hemiptera</taxon>
        <taxon>Sternorrhyncha</taxon>
        <taxon>Aphidomorpha</taxon>
        <taxon>Aphidoidea</taxon>
        <taxon>Aphididae</taxon>
        <taxon>Aphidini</taxon>
        <taxon>Aphis</taxon>
        <taxon>Aphis</taxon>
    </lineage>
</organism>
<reference evidence="2 3" key="1">
    <citation type="submission" date="2019-08" db="EMBL/GenBank/DDBJ databases">
        <title>The genome of the soybean aphid Biotype 1, its phylome, world population structure and adaptation to the North American continent.</title>
        <authorList>
            <person name="Giordano R."/>
            <person name="Donthu R.K."/>
            <person name="Hernandez A.G."/>
            <person name="Wright C.L."/>
            <person name="Zimin A.V."/>
        </authorList>
    </citation>
    <scope>NUCLEOTIDE SEQUENCE [LARGE SCALE GENOMIC DNA]</scope>
    <source>
        <tissue evidence="2">Whole aphids</tissue>
    </source>
</reference>
<evidence type="ECO:0000256" key="1">
    <source>
        <dbReference type="SAM" id="MobiDB-lite"/>
    </source>
</evidence>